<keyword evidence="10" id="KW-1185">Reference proteome</keyword>
<dbReference type="SUPFAM" id="SSF69304">
    <property type="entry name" value="Tricorn protease N-terminal domain"/>
    <property type="match status" value="1"/>
</dbReference>
<dbReference type="Gene3D" id="3.40.50.10070">
    <property type="entry name" value="TolB, N-terminal domain"/>
    <property type="match status" value="1"/>
</dbReference>
<proteinExistence type="inferred from homology"/>
<evidence type="ECO:0000256" key="7">
    <source>
        <dbReference type="HAMAP-Rule" id="MF_00671"/>
    </source>
</evidence>
<evidence type="ECO:0000256" key="5">
    <source>
        <dbReference type="ARBA" id="ARBA00022764"/>
    </source>
</evidence>
<dbReference type="Proteomes" id="UP000715095">
    <property type="component" value="Unassembled WGS sequence"/>
</dbReference>
<comment type="subcellular location">
    <subcellularLocation>
        <location evidence="1 7">Periplasm</location>
    </subcellularLocation>
</comment>
<comment type="subunit">
    <text evidence="7">The Tol-Pal system is composed of five core proteins: the inner membrane proteins TolA, TolQ and TolR, the periplasmic protein TolB and the outer membrane protein Pal. They form a network linking the inner and outer membranes and the peptidoglycan layer.</text>
</comment>
<dbReference type="HAMAP" id="MF_00671">
    <property type="entry name" value="TolB"/>
    <property type="match status" value="1"/>
</dbReference>
<keyword evidence="5 7" id="KW-0574">Periplasm</keyword>
<dbReference type="Gene3D" id="2.120.10.30">
    <property type="entry name" value="TolB, C-terminal domain"/>
    <property type="match status" value="1"/>
</dbReference>
<comment type="function">
    <text evidence="7">Part of the Tol-Pal system, which plays a role in outer membrane invagination during cell division and is important for maintaining outer membrane integrity.</text>
</comment>
<keyword evidence="6 7" id="KW-0131">Cell cycle</keyword>
<organism evidence="9 10">
    <name type="scientific">Sutterella massiliensis</name>
    <dbReference type="NCBI Taxonomy" id="1816689"/>
    <lineage>
        <taxon>Bacteria</taxon>
        <taxon>Pseudomonadati</taxon>
        <taxon>Pseudomonadota</taxon>
        <taxon>Betaproteobacteria</taxon>
        <taxon>Burkholderiales</taxon>
        <taxon>Sutterellaceae</taxon>
        <taxon>Sutterella</taxon>
    </lineage>
</organism>
<dbReference type="Pfam" id="PF07676">
    <property type="entry name" value="PD40"/>
    <property type="match status" value="4"/>
</dbReference>
<dbReference type="PANTHER" id="PTHR36842">
    <property type="entry name" value="PROTEIN TOLB HOMOLOG"/>
    <property type="match status" value="1"/>
</dbReference>
<dbReference type="InterPro" id="IPR007195">
    <property type="entry name" value="TolB_N"/>
</dbReference>
<comment type="similarity">
    <text evidence="2 7">Belongs to the TolB family.</text>
</comment>
<evidence type="ECO:0000256" key="6">
    <source>
        <dbReference type="ARBA" id="ARBA00023306"/>
    </source>
</evidence>
<name>A0ABS2DNE3_9BURK</name>
<dbReference type="SUPFAM" id="SSF52964">
    <property type="entry name" value="TolB, N-terminal domain"/>
    <property type="match status" value="1"/>
</dbReference>
<keyword evidence="3 7" id="KW-0132">Cell division</keyword>
<feature type="domain" description="TolB N-terminal" evidence="8">
    <location>
        <begin position="61"/>
        <end position="162"/>
    </location>
</feature>
<evidence type="ECO:0000256" key="3">
    <source>
        <dbReference type="ARBA" id="ARBA00022618"/>
    </source>
</evidence>
<dbReference type="InterPro" id="IPR011042">
    <property type="entry name" value="6-blade_b-propeller_TolB-like"/>
</dbReference>
<evidence type="ECO:0000256" key="4">
    <source>
        <dbReference type="ARBA" id="ARBA00022729"/>
    </source>
</evidence>
<dbReference type="InterPro" id="IPR014167">
    <property type="entry name" value="Tol-Pal_TolB"/>
</dbReference>
<dbReference type="NCBIfam" id="TIGR02800">
    <property type="entry name" value="propeller_TolB"/>
    <property type="match status" value="1"/>
</dbReference>
<evidence type="ECO:0000256" key="2">
    <source>
        <dbReference type="ARBA" id="ARBA00009820"/>
    </source>
</evidence>
<protein>
    <recommendedName>
        <fullName evidence="7">Tol-Pal system protein TolB</fullName>
    </recommendedName>
</protein>
<dbReference type="PANTHER" id="PTHR36842:SF1">
    <property type="entry name" value="PROTEIN TOLB"/>
    <property type="match status" value="1"/>
</dbReference>
<dbReference type="Pfam" id="PF04052">
    <property type="entry name" value="TolB_N"/>
    <property type="match status" value="1"/>
</dbReference>
<dbReference type="InterPro" id="IPR011659">
    <property type="entry name" value="WD40"/>
</dbReference>
<reference evidence="9 10" key="1">
    <citation type="journal article" date="2021" name="Sci. Rep.">
        <title>The distribution of antibiotic resistance genes in chicken gut microbiota commensals.</title>
        <authorList>
            <person name="Juricova H."/>
            <person name="Matiasovicova J."/>
            <person name="Kubasova T."/>
            <person name="Cejkova D."/>
            <person name="Rychlik I."/>
        </authorList>
    </citation>
    <scope>NUCLEOTIDE SEQUENCE [LARGE SCALE GENOMIC DNA]</scope>
    <source>
        <strain evidence="9 10">An829</strain>
    </source>
</reference>
<accession>A0ABS2DNE3</accession>
<evidence type="ECO:0000313" key="10">
    <source>
        <dbReference type="Proteomes" id="UP000715095"/>
    </source>
</evidence>
<sequence>MERRSVRESTACPGALFDSRKTSWRSIVKQSLEAPALTRRTLLGAGLTLGAFAACPALAELRIEITGVGANQLPIAIRPFQGTSGAPADIAKIIGDDLLRSGAFRLVEVGGENPQENLTAPEGLADAAQKGASIYVIGSVTPLGGKRWDVRCIVYDTVTGQAVDSVGYTPSEEHIRMAAHRCADRVYTRLTGEGPMFASQLAYVAQLGARRYELIVSDSDGEMPQKALVSNEPIISPVWSPDGRKLAYVSFENKKPIVYLHDLARGVRTPVAAFKGNNSAPAFSPDGTKLAVALSRDGLTQIYLINSDGTGLRRFTRSYGIDTEPTFTRDGQWIYFTSDRGGTPQIYRQRVAGGGAERVTFGSNYAISPAVNHDGTKLAYISRIESKFRVAVMDLATGQDLLVTTTERDESPSFAPNGRFLVYATEENGRGVLGTCSADARLSTRLTGEGNIREPAWGPILQDAAVNQQ</sequence>
<gene>
    <name evidence="7 9" type="primary">tolB</name>
    <name evidence="9" type="ORF">H6A60_00130</name>
</gene>
<dbReference type="EMBL" id="JACJJC010000001">
    <property type="protein sequence ID" value="MBM6702921.1"/>
    <property type="molecule type" value="Genomic_DNA"/>
</dbReference>
<comment type="caution">
    <text evidence="9">The sequence shown here is derived from an EMBL/GenBank/DDBJ whole genome shotgun (WGS) entry which is preliminary data.</text>
</comment>
<evidence type="ECO:0000256" key="1">
    <source>
        <dbReference type="ARBA" id="ARBA00004418"/>
    </source>
</evidence>
<keyword evidence="4 7" id="KW-0732">Signal</keyword>
<evidence type="ECO:0000259" key="8">
    <source>
        <dbReference type="Pfam" id="PF04052"/>
    </source>
</evidence>
<evidence type="ECO:0000313" key="9">
    <source>
        <dbReference type="EMBL" id="MBM6702921.1"/>
    </source>
</evidence>